<reference evidence="4 5" key="1">
    <citation type="submission" date="2022-10" db="EMBL/GenBank/DDBJ databases">
        <title>Comparative genomics and taxonomic characterization of three novel marine species of genus Reichenbachiella exhibiting antioxidant and polysaccharide degradation activities.</title>
        <authorList>
            <person name="Muhammad N."/>
            <person name="Lee Y.-J."/>
            <person name="Ko J."/>
            <person name="Kim S.-G."/>
        </authorList>
    </citation>
    <scope>NUCLEOTIDE SEQUENCE [LARGE SCALE GENOMIC DNA]</scope>
    <source>
        <strain evidence="4 5">ABR2-5</strain>
    </source>
</reference>
<dbReference type="PROSITE" id="PS51450">
    <property type="entry name" value="LRR"/>
    <property type="match status" value="1"/>
</dbReference>
<dbReference type="InterPro" id="IPR001611">
    <property type="entry name" value="Leu-rich_rpt"/>
</dbReference>
<dbReference type="Gene3D" id="3.80.10.10">
    <property type="entry name" value="Ribonuclease Inhibitor"/>
    <property type="match status" value="3"/>
</dbReference>
<dbReference type="InterPro" id="IPR050836">
    <property type="entry name" value="SDS22/Internalin_LRR"/>
</dbReference>
<dbReference type="SUPFAM" id="SSF52058">
    <property type="entry name" value="L domain-like"/>
    <property type="match status" value="2"/>
</dbReference>
<evidence type="ECO:0000256" key="2">
    <source>
        <dbReference type="ARBA" id="ARBA00022737"/>
    </source>
</evidence>
<feature type="signal peptide" evidence="3">
    <location>
        <begin position="1"/>
        <end position="20"/>
    </location>
</feature>
<evidence type="ECO:0000313" key="4">
    <source>
        <dbReference type="EMBL" id="MCV9386068.1"/>
    </source>
</evidence>
<dbReference type="EMBL" id="JAOYOD010000001">
    <property type="protein sequence ID" value="MCV9386068.1"/>
    <property type="molecule type" value="Genomic_DNA"/>
</dbReference>
<evidence type="ECO:0008006" key="6">
    <source>
        <dbReference type="Google" id="ProtNLM"/>
    </source>
</evidence>
<dbReference type="PANTHER" id="PTHR46652:SF3">
    <property type="entry name" value="LEUCINE-RICH REPEAT-CONTAINING PROTEIN 9"/>
    <property type="match status" value="1"/>
</dbReference>
<organism evidence="4 5">
    <name type="scientific">Reichenbachiella ulvae</name>
    <dbReference type="NCBI Taxonomy" id="2980104"/>
    <lineage>
        <taxon>Bacteria</taxon>
        <taxon>Pseudomonadati</taxon>
        <taxon>Bacteroidota</taxon>
        <taxon>Cytophagia</taxon>
        <taxon>Cytophagales</taxon>
        <taxon>Reichenbachiellaceae</taxon>
        <taxon>Reichenbachiella</taxon>
    </lineage>
</organism>
<dbReference type="RefSeq" id="WP_264136853.1">
    <property type="nucleotide sequence ID" value="NZ_JAOYOD010000001.1"/>
</dbReference>
<protein>
    <recommendedName>
        <fullName evidence="6">Leucine Rich repeat-containing protein</fullName>
    </recommendedName>
</protein>
<evidence type="ECO:0000256" key="1">
    <source>
        <dbReference type="ARBA" id="ARBA00022614"/>
    </source>
</evidence>
<dbReference type="Proteomes" id="UP001300692">
    <property type="component" value="Unassembled WGS sequence"/>
</dbReference>
<evidence type="ECO:0000256" key="3">
    <source>
        <dbReference type="SAM" id="SignalP"/>
    </source>
</evidence>
<keyword evidence="1" id="KW-0433">Leucine-rich repeat</keyword>
<feature type="chain" id="PRO_5045052874" description="Leucine Rich repeat-containing protein" evidence="3">
    <location>
        <begin position="21"/>
        <end position="799"/>
    </location>
</feature>
<accession>A0ABT3CS23</accession>
<comment type="caution">
    <text evidence="4">The sequence shown here is derived from an EMBL/GenBank/DDBJ whole genome shotgun (WGS) entry which is preliminary data.</text>
</comment>
<dbReference type="InterPro" id="IPR032675">
    <property type="entry name" value="LRR_dom_sf"/>
</dbReference>
<dbReference type="PANTHER" id="PTHR46652">
    <property type="entry name" value="LEUCINE-RICH REPEAT AND IQ DOMAIN-CONTAINING PROTEIN 1-RELATED"/>
    <property type="match status" value="1"/>
</dbReference>
<gene>
    <name evidence="4" type="ORF">N7U62_05305</name>
</gene>
<name>A0ABT3CS23_9BACT</name>
<keyword evidence="2" id="KW-0677">Repeat</keyword>
<sequence>MRVLLIGTLFLIFNPSWAYAGISMQEPDTSRYAEVRSLVQFYEYMLNNIGSARSNTRDKEVIITESYKKVFSSPQVQIEDDLIHNRKVITNKDVAAYLRDVDFFFKDIVFDFNDIQVEQKQEGASTYYLVTFESLIEATTLDNEPYTNAQQRFIEVNADEASGDLKIASVYHTKVSREKELEVWWESLSYGWIQVFREYVTFDSADFRVLKQISSIDSLNLSGNALILNIEPLAALRDLKYLDISHTEITDISPLRYSRNLQTLKANNSKINDVSTLEYFESLETLDLSKTPLMNLQGIEKMKSLKHLRLIDTHIRDFKPIQQFNTLESVNLSESRFNDAGFLSGHKALKEANLSKTSLADLHVFQLFSQLKTLDVSETAITDLDGLESHPSLELLNINQTDISELKALLTAPKLKKVYADYTKISQEEASSFMAKKPKTLVVTQSAQVMNWWGSLSADWKKILTQKIEVEEPGKEEIIQLLNTDSLDLSGKGLADSSPLKKFNRIKYLDVSGNSFKNFSYTSGMKDLTSLTGEGLPVQSTDGLDQNEKLEYLSIPQSEIVNIGALSFLDQLKMVNLDRSYVDESAIAKYLQSNPKTVIIYQSDRLEKWWNELSSDWKSLFDLEKVDSYHLHQLIERESMSVSGLHISSLEPLSVFINLKQLNLDQVNISNLQDLTMHTGLRELTCTKGPLESLSGISYFQQLEKLNVSSTAVSDLKDLEGLRSLVELNCSGTGISNLKGISEIYNLEKLDISSTKVWRLGRLSELRNLQTLICNNTRIIAYLIDEYKAEHPEVNVIYY</sequence>
<dbReference type="Pfam" id="PF23952">
    <property type="entry name" value="LRR_EndoS"/>
    <property type="match status" value="1"/>
</dbReference>
<keyword evidence="5" id="KW-1185">Reference proteome</keyword>
<proteinExistence type="predicted"/>
<keyword evidence="3" id="KW-0732">Signal</keyword>
<evidence type="ECO:0000313" key="5">
    <source>
        <dbReference type="Proteomes" id="UP001300692"/>
    </source>
</evidence>